<evidence type="ECO:0000313" key="2">
    <source>
        <dbReference type="Proteomes" id="UP000277579"/>
    </source>
</evidence>
<protein>
    <submittedName>
        <fullName evidence="1">Ferritin-like protein</fullName>
    </submittedName>
</protein>
<organism evidence="1 2">
    <name type="scientific">Flavobacterium endophyticum</name>
    <dbReference type="NCBI Taxonomy" id="1540163"/>
    <lineage>
        <taxon>Bacteria</taxon>
        <taxon>Pseudomonadati</taxon>
        <taxon>Bacteroidota</taxon>
        <taxon>Flavobacteriia</taxon>
        <taxon>Flavobacteriales</taxon>
        <taxon>Flavobacteriaceae</taxon>
        <taxon>Flavobacterium</taxon>
    </lineage>
</organism>
<evidence type="ECO:0000313" key="1">
    <source>
        <dbReference type="EMBL" id="RKS25967.1"/>
    </source>
</evidence>
<accession>A0A495MIZ8</accession>
<keyword evidence="2" id="KW-1185">Reference proteome</keyword>
<proteinExistence type="predicted"/>
<dbReference type="Pfam" id="PF13668">
    <property type="entry name" value="Ferritin_2"/>
    <property type="match status" value="1"/>
</dbReference>
<dbReference type="EMBL" id="RBLC01000001">
    <property type="protein sequence ID" value="RKS25967.1"/>
    <property type="molecule type" value="Genomic_DNA"/>
</dbReference>
<gene>
    <name evidence="1" type="ORF">CLV94_1018</name>
</gene>
<comment type="caution">
    <text evidence="1">The sequence shown here is derived from an EMBL/GenBank/DDBJ whole genome shotgun (WGS) entry which is preliminary data.</text>
</comment>
<dbReference type="InterPro" id="IPR009078">
    <property type="entry name" value="Ferritin-like_SF"/>
</dbReference>
<dbReference type="AlphaFoldDB" id="A0A495MIZ8"/>
<dbReference type="OrthoDB" id="954262at2"/>
<name>A0A495MIZ8_9FLAO</name>
<dbReference type="SUPFAM" id="SSF47240">
    <property type="entry name" value="Ferritin-like"/>
    <property type="match status" value="1"/>
</dbReference>
<sequence>MNLLKFIESFTDENFMKSTGSRRDSFGQFGQLGKNLALASIPLGLAAFTNKAFASDIGPTPSTPIGALQLALTLEYLEDEFYRLGLESGVIPTGGRDEKVFMQIAQHEADHVEFLIAGLGANAVAKPTFDFTVGGAFDPFNATGIGNAAAYQQFLILAQAFEDTGVRAYKGQAANLISTPDLLTAALQIHSVEARHASEVRRLRGLKGWITGNQRGTGMPSATQAVYDGEENVMQAGFNTSTVSNGSLGPAIPGTAGSESYDEPLTTQQSVNIANLFIV</sequence>
<dbReference type="Proteomes" id="UP000277579">
    <property type="component" value="Unassembled WGS sequence"/>
</dbReference>
<dbReference type="RefSeq" id="WP_121375328.1">
    <property type="nucleotide sequence ID" value="NZ_RBLC01000001.1"/>
</dbReference>
<reference evidence="1 2" key="1">
    <citation type="submission" date="2018-10" db="EMBL/GenBank/DDBJ databases">
        <title>Genomic Encyclopedia of Archaeal and Bacterial Type Strains, Phase II (KMG-II): from individual species to whole genera.</title>
        <authorList>
            <person name="Goeker M."/>
        </authorList>
    </citation>
    <scope>NUCLEOTIDE SEQUENCE [LARGE SCALE GENOMIC DNA]</scope>
    <source>
        <strain evidence="1 2">DSM 29537</strain>
    </source>
</reference>